<evidence type="ECO:0000256" key="1">
    <source>
        <dbReference type="SAM" id="MobiDB-lite"/>
    </source>
</evidence>
<feature type="compositionally biased region" description="Basic and acidic residues" evidence="1">
    <location>
        <begin position="315"/>
        <end position="331"/>
    </location>
</feature>
<keyword evidence="2" id="KW-0614">Plasmid</keyword>
<feature type="compositionally biased region" description="Basic and acidic residues" evidence="1">
    <location>
        <begin position="483"/>
        <end position="500"/>
    </location>
</feature>
<gene>
    <name evidence="2" type="primary">mobA</name>
</gene>
<proteinExistence type="predicted"/>
<feature type="compositionally biased region" description="Basic and acidic residues" evidence="1">
    <location>
        <begin position="278"/>
        <end position="288"/>
    </location>
</feature>
<feature type="region of interest" description="Disordered" evidence="1">
    <location>
        <begin position="370"/>
        <end position="406"/>
    </location>
</feature>
<name>E9RGW1_ENTCL</name>
<protein>
    <submittedName>
        <fullName evidence="2">Mobilization protein A</fullName>
    </submittedName>
</protein>
<dbReference type="EMBL" id="AB583677">
    <property type="protein sequence ID" value="BAJ78989.1"/>
    <property type="molecule type" value="Genomic_DNA"/>
</dbReference>
<feature type="compositionally biased region" description="Basic and acidic residues" evidence="1">
    <location>
        <begin position="295"/>
        <end position="307"/>
    </location>
</feature>
<reference evidence="2" key="1">
    <citation type="submission" date="2010-08" db="EMBL/GenBank/DDBJ databases">
        <title>Plasmid of Enterobacter cloacae.</title>
        <authorList>
            <person name="Fukuchi K."/>
        </authorList>
    </citation>
    <scope>NUCLEOTIDE SEQUENCE</scope>
    <source>
        <plasmid evidence="2">pS51A</plasmid>
    </source>
</reference>
<geneLocation type="plasmid" evidence="2">
    <name>pS51A</name>
</geneLocation>
<dbReference type="NCBIfam" id="NF047848">
    <property type="entry name" value="relax_MbeA_E1"/>
    <property type="match status" value="1"/>
</dbReference>
<feature type="compositionally biased region" description="Basic and acidic residues" evidence="1">
    <location>
        <begin position="389"/>
        <end position="406"/>
    </location>
</feature>
<feature type="region of interest" description="Disordered" evidence="1">
    <location>
        <begin position="273"/>
        <end position="331"/>
    </location>
</feature>
<evidence type="ECO:0000313" key="2">
    <source>
        <dbReference type="EMBL" id="BAJ78989.1"/>
    </source>
</evidence>
<feature type="region of interest" description="Disordered" evidence="1">
    <location>
        <begin position="483"/>
        <end position="511"/>
    </location>
</feature>
<organism evidence="2">
    <name type="scientific">Enterobacter cloacae</name>
    <dbReference type="NCBI Taxonomy" id="550"/>
    <lineage>
        <taxon>Bacteria</taxon>
        <taxon>Pseudomonadati</taxon>
        <taxon>Pseudomonadota</taxon>
        <taxon>Gammaproteobacteria</taxon>
        <taxon>Enterobacterales</taxon>
        <taxon>Enterobacteriaceae</taxon>
        <taxon>Enterobacter</taxon>
        <taxon>Enterobacter cloacae complex</taxon>
    </lineage>
</organism>
<accession>E9RGW1</accession>
<sequence>MRCWKKGGMMIVKFHPRGRGGGAGPVDYLLGKDRQREGATVLQGKPEEVRELIDASPYAKKYTSGVLSFAEAELPPGQREQIMASFERVLMPGLDKDQYSILWVEHTDKGRLELNFLIPNTELLAGKRLQPYYDRADRPRIDAWQTVVNGRLGLHDPNAPENRRLLVTPSALPETKLEAAQAITRGLLSLASSGGLKTREDVTGALTAAGFEVVRTTKNSISIADPDGGRNIRLKGAIYEQSFSAGEGLGAAIESAAAEYRRDAESRIQRARAVCKSGTERKREENQRRHQRPRAGYDRGDAVEPPERAAYGRPDMADHHPGLGTADRHEREHSVVAGAADHRELPDYPGAGADAGHAVGEEPRRAAVALRGEETVLRQSEPESGSVRGGRELDGTGEEIAHDGTGKTVADRIRAATSGLLAKAGRVGERLRGMAEDVWSYATGERGAERARHALESAGGELEQAVTAFEPVVQRHEMAVAAERAYEQRQHEKELAETRSRQRSYNGPTLG</sequence>
<dbReference type="AlphaFoldDB" id="E9RGW1"/>